<dbReference type="InterPro" id="IPR023214">
    <property type="entry name" value="HAD_sf"/>
</dbReference>
<dbReference type="SUPFAM" id="SSF56784">
    <property type="entry name" value="HAD-like"/>
    <property type="match status" value="1"/>
</dbReference>
<dbReference type="PANTHER" id="PTHR43344">
    <property type="entry name" value="PHOSPHOSERINE PHOSPHATASE"/>
    <property type="match status" value="1"/>
</dbReference>
<name>A0A1H5XFX8_9GAMM</name>
<dbReference type="InterPro" id="IPR036412">
    <property type="entry name" value="HAD-like_sf"/>
</dbReference>
<keyword evidence="2 4" id="KW-0378">Hydrolase</keyword>
<dbReference type="InterPro" id="IPR050582">
    <property type="entry name" value="HAD-like_SerB"/>
</dbReference>
<dbReference type="PANTHER" id="PTHR43344:SF13">
    <property type="entry name" value="PHOSPHATASE RV3661-RELATED"/>
    <property type="match status" value="1"/>
</dbReference>
<sequence length="247" mass="27783">MTLETLAIFDLDETLVRGDTASLFCRFMVDTGLADGTFVDHEQELMQRYADETLSMPEYVAFMLKPLRHIPAAEVQALMPAFIDGYVRERIYPQARALIQHQREKGRFPLIISATPAFLVQAVAGELGVADVLAIDLELSERGRYTGAIEGIPTYREGKVSRLHAWLEQQQKTLAGARFYTDSINDLALLEQVDTPFATNPDERLTKIAERRGWPILRWDDPENICFVQGAAPRDSVTPRSNTPETA</sequence>
<dbReference type="EMBL" id="FNVQ01000001">
    <property type="protein sequence ID" value="SEG10247.1"/>
    <property type="molecule type" value="Genomic_DNA"/>
</dbReference>
<evidence type="ECO:0000256" key="2">
    <source>
        <dbReference type="ARBA" id="ARBA00022801"/>
    </source>
</evidence>
<dbReference type="Gene3D" id="3.40.50.1000">
    <property type="entry name" value="HAD superfamily/HAD-like"/>
    <property type="match status" value="1"/>
</dbReference>
<dbReference type="Proteomes" id="UP000236745">
    <property type="component" value="Unassembled WGS sequence"/>
</dbReference>
<dbReference type="InterPro" id="IPR006385">
    <property type="entry name" value="HAD_hydro_SerB1"/>
</dbReference>
<dbReference type="NCBIfam" id="TIGR01490">
    <property type="entry name" value="HAD-SF-IB-hyp1"/>
    <property type="match status" value="1"/>
</dbReference>
<dbReference type="Gene3D" id="1.20.1440.100">
    <property type="entry name" value="SG protein - dephosphorylation function"/>
    <property type="match status" value="1"/>
</dbReference>
<keyword evidence="5" id="KW-1185">Reference proteome</keyword>
<gene>
    <name evidence="4" type="ORF">SAMN05444390_1011364</name>
</gene>
<dbReference type="AlphaFoldDB" id="A0A1H5XFX8"/>
<keyword evidence="1" id="KW-0479">Metal-binding</keyword>
<evidence type="ECO:0000256" key="1">
    <source>
        <dbReference type="ARBA" id="ARBA00022723"/>
    </source>
</evidence>
<dbReference type="RefSeq" id="WP_104002274.1">
    <property type="nucleotide sequence ID" value="NZ_FNVQ01000001.1"/>
</dbReference>
<reference evidence="4 5" key="1">
    <citation type="submission" date="2016-10" db="EMBL/GenBank/DDBJ databases">
        <authorList>
            <person name="de Groot N.N."/>
        </authorList>
    </citation>
    <scope>NUCLEOTIDE SEQUENCE [LARGE SCALE GENOMIC DNA]</scope>
    <source>
        <strain evidence="4 5">DSM 22012</strain>
    </source>
</reference>
<dbReference type="CDD" id="cd02612">
    <property type="entry name" value="HAD_PGPPase"/>
    <property type="match status" value="1"/>
</dbReference>
<dbReference type="NCBIfam" id="TIGR01488">
    <property type="entry name" value="HAD-SF-IB"/>
    <property type="match status" value="1"/>
</dbReference>
<dbReference type="GO" id="GO:0046872">
    <property type="term" value="F:metal ion binding"/>
    <property type="evidence" value="ECO:0007669"/>
    <property type="project" value="UniProtKB-KW"/>
</dbReference>
<evidence type="ECO:0000313" key="5">
    <source>
        <dbReference type="Proteomes" id="UP000236745"/>
    </source>
</evidence>
<dbReference type="Pfam" id="PF12710">
    <property type="entry name" value="HAD"/>
    <property type="match status" value="1"/>
</dbReference>
<dbReference type="GO" id="GO:0016787">
    <property type="term" value="F:hydrolase activity"/>
    <property type="evidence" value="ECO:0007669"/>
    <property type="project" value="UniProtKB-KW"/>
</dbReference>
<organism evidence="4 5">
    <name type="scientific">Marinobacterium lutimaris</name>
    <dbReference type="NCBI Taxonomy" id="568106"/>
    <lineage>
        <taxon>Bacteria</taxon>
        <taxon>Pseudomonadati</taxon>
        <taxon>Pseudomonadota</taxon>
        <taxon>Gammaproteobacteria</taxon>
        <taxon>Oceanospirillales</taxon>
        <taxon>Oceanospirillaceae</taxon>
        <taxon>Marinobacterium</taxon>
    </lineage>
</organism>
<evidence type="ECO:0000313" key="4">
    <source>
        <dbReference type="EMBL" id="SEG10247.1"/>
    </source>
</evidence>
<proteinExistence type="predicted"/>
<keyword evidence="3" id="KW-0460">Magnesium</keyword>
<accession>A0A1H5XFX8</accession>
<dbReference type="OrthoDB" id="9784466at2"/>
<evidence type="ECO:0000256" key="3">
    <source>
        <dbReference type="ARBA" id="ARBA00022842"/>
    </source>
</evidence>
<protein>
    <submittedName>
        <fullName evidence="4">HAD-superfamily subfamily IB hydrolase, TIGR01490</fullName>
    </submittedName>
</protein>